<feature type="region of interest" description="Disordered" evidence="7">
    <location>
        <begin position="421"/>
        <end position="593"/>
    </location>
</feature>
<evidence type="ECO:0000313" key="12">
    <source>
        <dbReference type="Proteomes" id="UP000005732"/>
    </source>
</evidence>
<dbReference type="Gene3D" id="3.40.50.300">
    <property type="entry name" value="P-loop containing nucleotide triphosphate hydrolases"/>
    <property type="match status" value="2"/>
</dbReference>
<dbReference type="PANTHER" id="PTHR47959:SF13">
    <property type="entry name" value="ATP-DEPENDENT RNA HELICASE RHLE"/>
    <property type="match status" value="1"/>
</dbReference>
<comment type="similarity">
    <text evidence="5">Belongs to the DEAD box helicase family.</text>
</comment>
<dbReference type="PROSITE" id="PS51195">
    <property type="entry name" value="Q_MOTIF"/>
    <property type="match status" value="1"/>
</dbReference>
<sequence>MSGQKRWKAFSNSQVPTSRGVLDARMKPDRMVRSGASRFGAPKGYALTNFESLGVSKPIVATLFQLGIETPTPIQEQAIPLLLEGRDLIGLAQTGTGKTAAFGLPLIEKLLADERRPDNRTTRTLILAPTRELVNQIADNLKKFIRKSHLRVNVVVGGVSINKQQLQLEKGTDVLVATPGRLLDLVNRRAITLTTVRYLVLDEADQMLDLGFVHDLRKIAKLVPKKRQTMLFSATMPKSIADLAGEYLVDPVTVEVTPPGKAADKVEQYVHFVGGKNDKTELLRKSLTENPDGRAIVFLRTKHGAEKLMKHLENIGYSVASIHGNKSQGQRERALKAFRDGSIKTLIATDVAARGIDIPAVSHVYNYDLPEVPDAYVHRIGRTARAGRDGIAIAFCAPDEARLLRDIERLMGIDITVASGEAPANMNSAGPRRANGNGNNRNRGNGQGRGGEGRGGEGRGGEGRSEHRGNRQERRPRPERTARNEDFRGQRRGEATPNLGPDNDLVSTSDFRPSAKPQRPAHNGPNGAHANGEPSGHHRGNGRHAHGRPARKHGEDRGPQQAQGSEPRRDGNGGNRRGGSGSRNGGGQRRERA</sequence>
<dbReference type="SUPFAM" id="SSF52540">
    <property type="entry name" value="P-loop containing nucleoside triphosphate hydrolases"/>
    <property type="match status" value="1"/>
</dbReference>
<feature type="compositionally biased region" description="Gly residues" evidence="7">
    <location>
        <begin position="572"/>
        <end position="587"/>
    </location>
</feature>
<dbReference type="InterPro" id="IPR044742">
    <property type="entry name" value="DEAD/DEAH_RhlB"/>
</dbReference>
<evidence type="ECO:0000259" key="9">
    <source>
        <dbReference type="PROSITE" id="PS51194"/>
    </source>
</evidence>
<keyword evidence="1" id="KW-0547">Nucleotide-binding</keyword>
<evidence type="ECO:0000256" key="6">
    <source>
        <dbReference type="PROSITE-ProRule" id="PRU00552"/>
    </source>
</evidence>
<accession>J0CM32</accession>
<keyword evidence="4" id="KW-0067">ATP-binding</keyword>
<dbReference type="HOGENOM" id="CLU_003041_28_1_5"/>
<keyword evidence="3 11" id="KW-0347">Helicase</keyword>
<evidence type="ECO:0000256" key="4">
    <source>
        <dbReference type="ARBA" id="ARBA00022840"/>
    </source>
</evidence>
<evidence type="ECO:0000256" key="1">
    <source>
        <dbReference type="ARBA" id="ARBA00022741"/>
    </source>
</evidence>
<dbReference type="Pfam" id="PF00271">
    <property type="entry name" value="Helicase_C"/>
    <property type="match status" value="1"/>
</dbReference>
<dbReference type="InterPro" id="IPR011545">
    <property type="entry name" value="DEAD/DEAH_box_helicase_dom"/>
</dbReference>
<evidence type="ECO:0000313" key="11">
    <source>
        <dbReference type="EMBL" id="EJC80630.1"/>
    </source>
</evidence>
<dbReference type="PROSITE" id="PS51192">
    <property type="entry name" value="HELICASE_ATP_BIND_1"/>
    <property type="match status" value="1"/>
</dbReference>
<dbReference type="InterPro" id="IPR050079">
    <property type="entry name" value="DEAD_box_RNA_helicase"/>
</dbReference>
<reference evidence="11 12" key="1">
    <citation type="submission" date="2012-02" db="EMBL/GenBank/DDBJ databases">
        <title>Improved High-Quality Draft Sequence of Rhizobium leguminosarum bv. trifolii WSM2297.</title>
        <authorList>
            <consortium name="US DOE Joint Genome Institute"/>
            <person name="Lucas S."/>
            <person name="Han J."/>
            <person name="Lapidus A."/>
            <person name="Cheng J.-F."/>
            <person name="Goodwin L."/>
            <person name="Pitluck S."/>
            <person name="Peters L."/>
            <person name="Ovchinnikova G."/>
            <person name="Zhang X."/>
            <person name="Detter J.C."/>
            <person name="Han C."/>
            <person name="Tapia R."/>
            <person name="Land M."/>
            <person name="Hauser L."/>
            <person name="Kyrpides N."/>
            <person name="Ivanova N."/>
            <person name="Pagani I."/>
            <person name="Brau L."/>
            <person name="Yates R."/>
            <person name="O'Hara G."/>
            <person name="Rui T."/>
            <person name="Howieson J."/>
            <person name="Reeve W."/>
            <person name="Woyke T."/>
        </authorList>
    </citation>
    <scope>NUCLEOTIDE SEQUENCE [LARGE SCALE GENOMIC DNA]</scope>
    <source>
        <strain evidence="11 12">WSM2297</strain>
    </source>
</reference>
<dbReference type="CDD" id="cd00268">
    <property type="entry name" value="DEADc"/>
    <property type="match status" value="1"/>
</dbReference>
<feature type="short sequence motif" description="Q motif" evidence="6">
    <location>
        <begin position="48"/>
        <end position="76"/>
    </location>
</feature>
<dbReference type="InterPro" id="IPR027417">
    <property type="entry name" value="P-loop_NTPase"/>
</dbReference>
<proteinExistence type="inferred from homology"/>
<evidence type="ECO:0000256" key="7">
    <source>
        <dbReference type="SAM" id="MobiDB-lite"/>
    </source>
</evidence>
<dbReference type="GO" id="GO:0003676">
    <property type="term" value="F:nucleic acid binding"/>
    <property type="evidence" value="ECO:0007669"/>
    <property type="project" value="InterPro"/>
</dbReference>
<evidence type="ECO:0000259" key="8">
    <source>
        <dbReference type="PROSITE" id="PS51192"/>
    </source>
</evidence>
<dbReference type="SMART" id="SM00490">
    <property type="entry name" value="HELICc"/>
    <property type="match status" value="1"/>
</dbReference>
<dbReference type="GO" id="GO:0005524">
    <property type="term" value="F:ATP binding"/>
    <property type="evidence" value="ECO:0007669"/>
    <property type="project" value="UniProtKB-KW"/>
</dbReference>
<feature type="compositionally biased region" description="Basic residues" evidence="7">
    <location>
        <begin position="537"/>
        <end position="551"/>
    </location>
</feature>
<feature type="domain" description="DEAD-box RNA helicase Q" evidence="10">
    <location>
        <begin position="48"/>
        <end position="76"/>
    </location>
</feature>
<dbReference type="EMBL" id="JH719395">
    <property type="protein sequence ID" value="EJC80630.1"/>
    <property type="molecule type" value="Genomic_DNA"/>
</dbReference>
<dbReference type="InterPro" id="IPR014014">
    <property type="entry name" value="RNA_helicase_DEAD_Q_motif"/>
</dbReference>
<dbReference type="GO" id="GO:0005829">
    <property type="term" value="C:cytosol"/>
    <property type="evidence" value="ECO:0007669"/>
    <property type="project" value="TreeGrafter"/>
</dbReference>
<organism evidence="11 12">
    <name type="scientific">Rhizobium leguminosarum bv. trifolii WSM2297</name>
    <dbReference type="NCBI Taxonomy" id="754762"/>
    <lineage>
        <taxon>Bacteria</taxon>
        <taxon>Pseudomonadati</taxon>
        <taxon>Pseudomonadota</taxon>
        <taxon>Alphaproteobacteria</taxon>
        <taxon>Hyphomicrobiales</taxon>
        <taxon>Rhizobiaceae</taxon>
        <taxon>Rhizobium/Agrobacterium group</taxon>
        <taxon>Rhizobium</taxon>
    </lineage>
</organism>
<evidence type="ECO:0000256" key="2">
    <source>
        <dbReference type="ARBA" id="ARBA00022801"/>
    </source>
</evidence>
<feature type="domain" description="Helicase ATP-binding" evidence="8">
    <location>
        <begin position="79"/>
        <end position="254"/>
    </location>
</feature>
<keyword evidence="2" id="KW-0378">Hydrolase</keyword>
<gene>
    <name evidence="11" type="ORF">Rleg4DRAFT_2264</name>
</gene>
<dbReference type="InterPro" id="IPR001650">
    <property type="entry name" value="Helicase_C-like"/>
</dbReference>
<dbReference type="PANTHER" id="PTHR47959">
    <property type="entry name" value="ATP-DEPENDENT RNA HELICASE RHLE-RELATED"/>
    <property type="match status" value="1"/>
</dbReference>
<evidence type="ECO:0000259" key="10">
    <source>
        <dbReference type="PROSITE" id="PS51195"/>
    </source>
</evidence>
<protein>
    <submittedName>
        <fullName evidence="11">DNA/RNA helicase, superfamily II</fullName>
    </submittedName>
</protein>
<dbReference type="Proteomes" id="UP000005732">
    <property type="component" value="Unassembled WGS sequence"/>
</dbReference>
<evidence type="ECO:0000256" key="3">
    <source>
        <dbReference type="ARBA" id="ARBA00022806"/>
    </source>
</evidence>
<evidence type="ECO:0000256" key="5">
    <source>
        <dbReference type="ARBA" id="ARBA00038437"/>
    </source>
</evidence>
<dbReference type="Pfam" id="PF00270">
    <property type="entry name" value="DEAD"/>
    <property type="match status" value="1"/>
</dbReference>
<dbReference type="InterPro" id="IPR014001">
    <property type="entry name" value="Helicase_ATP-bd"/>
</dbReference>
<feature type="compositionally biased region" description="Basic and acidic residues" evidence="7">
    <location>
        <begin position="451"/>
        <end position="494"/>
    </location>
</feature>
<dbReference type="SMART" id="SM00487">
    <property type="entry name" value="DEXDc"/>
    <property type="match status" value="1"/>
</dbReference>
<dbReference type="AlphaFoldDB" id="J0CM32"/>
<dbReference type="GO" id="GO:0003724">
    <property type="term" value="F:RNA helicase activity"/>
    <property type="evidence" value="ECO:0007669"/>
    <property type="project" value="InterPro"/>
</dbReference>
<dbReference type="PROSITE" id="PS51194">
    <property type="entry name" value="HELICASE_CTER"/>
    <property type="match status" value="1"/>
</dbReference>
<dbReference type="GO" id="GO:0016787">
    <property type="term" value="F:hydrolase activity"/>
    <property type="evidence" value="ECO:0007669"/>
    <property type="project" value="UniProtKB-KW"/>
</dbReference>
<dbReference type="CDD" id="cd18787">
    <property type="entry name" value="SF2_C_DEAD"/>
    <property type="match status" value="1"/>
</dbReference>
<feature type="domain" description="Helicase C-terminal" evidence="9">
    <location>
        <begin position="265"/>
        <end position="430"/>
    </location>
</feature>
<name>J0CM32_RHILT</name>
<feature type="compositionally biased region" description="Low complexity" evidence="7">
    <location>
        <begin position="430"/>
        <end position="444"/>
    </location>
</feature>